<dbReference type="PANTHER" id="PTHR30419">
    <property type="entry name" value="HTH-TYPE TRANSCRIPTIONAL REGULATOR YBHD"/>
    <property type="match status" value="1"/>
</dbReference>
<evidence type="ECO:0000256" key="4">
    <source>
        <dbReference type="ARBA" id="ARBA00023163"/>
    </source>
</evidence>
<dbReference type="RefSeq" id="WP_062802901.1">
    <property type="nucleotide sequence ID" value="NZ_CP014845.1"/>
</dbReference>
<comment type="similarity">
    <text evidence="1">Belongs to the LysR transcriptional regulatory family.</text>
</comment>
<proteinExistence type="inferred from homology"/>
<gene>
    <name evidence="7" type="ORF">A2G96_25080</name>
</gene>
<keyword evidence="4" id="KW-0804">Transcription</keyword>
<dbReference type="SUPFAM" id="SSF53850">
    <property type="entry name" value="Periplasmic binding protein-like II"/>
    <property type="match status" value="1"/>
</dbReference>
<evidence type="ECO:0000256" key="2">
    <source>
        <dbReference type="ARBA" id="ARBA00023015"/>
    </source>
</evidence>
<keyword evidence="5" id="KW-0472">Membrane</keyword>
<protein>
    <submittedName>
        <fullName evidence="7">LysR family transcriptional regulator</fullName>
    </submittedName>
</protein>
<evidence type="ECO:0000259" key="6">
    <source>
        <dbReference type="PROSITE" id="PS50931"/>
    </source>
</evidence>
<dbReference type="InterPro" id="IPR036390">
    <property type="entry name" value="WH_DNA-bd_sf"/>
</dbReference>
<dbReference type="SUPFAM" id="SSF46785">
    <property type="entry name" value="Winged helix' DNA-binding domain"/>
    <property type="match status" value="1"/>
</dbReference>
<feature type="transmembrane region" description="Helical" evidence="5">
    <location>
        <begin position="222"/>
        <end position="242"/>
    </location>
</feature>
<dbReference type="GO" id="GO:0005829">
    <property type="term" value="C:cytosol"/>
    <property type="evidence" value="ECO:0007669"/>
    <property type="project" value="TreeGrafter"/>
</dbReference>
<dbReference type="OrthoDB" id="8437302at2"/>
<dbReference type="PRINTS" id="PR00039">
    <property type="entry name" value="HTHLYSR"/>
</dbReference>
<dbReference type="CDD" id="cd08440">
    <property type="entry name" value="PBP2_LTTR_like_4"/>
    <property type="match status" value="1"/>
</dbReference>
<evidence type="ECO:0000313" key="7">
    <source>
        <dbReference type="EMBL" id="AMR81086.1"/>
    </source>
</evidence>
<dbReference type="AlphaFoldDB" id="A0A142JSM4"/>
<dbReference type="EMBL" id="CP014845">
    <property type="protein sequence ID" value="AMR81086.1"/>
    <property type="molecule type" value="Genomic_DNA"/>
</dbReference>
<dbReference type="Gene3D" id="1.10.10.10">
    <property type="entry name" value="Winged helix-like DNA-binding domain superfamily/Winged helix DNA-binding domain"/>
    <property type="match status" value="1"/>
</dbReference>
<accession>A0A142JSM4</accession>
<dbReference type="GO" id="GO:0003677">
    <property type="term" value="F:DNA binding"/>
    <property type="evidence" value="ECO:0007669"/>
    <property type="project" value="UniProtKB-KW"/>
</dbReference>
<dbReference type="Pfam" id="PF00126">
    <property type="entry name" value="HTH_1"/>
    <property type="match status" value="1"/>
</dbReference>
<keyword evidence="3" id="KW-0238">DNA-binding</keyword>
<evidence type="ECO:0000256" key="3">
    <source>
        <dbReference type="ARBA" id="ARBA00023125"/>
    </source>
</evidence>
<keyword evidence="5" id="KW-1133">Transmembrane helix</keyword>
<dbReference type="InterPro" id="IPR000847">
    <property type="entry name" value="LysR_HTH_N"/>
</dbReference>
<dbReference type="PROSITE" id="PS50931">
    <property type="entry name" value="HTH_LYSR"/>
    <property type="match status" value="1"/>
</dbReference>
<dbReference type="Gene3D" id="3.40.190.290">
    <property type="match status" value="1"/>
</dbReference>
<dbReference type="GO" id="GO:0003700">
    <property type="term" value="F:DNA-binding transcription factor activity"/>
    <property type="evidence" value="ECO:0007669"/>
    <property type="project" value="InterPro"/>
</dbReference>
<name>A0A142JSM4_9BURK</name>
<dbReference type="InterPro" id="IPR036388">
    <property type="entry name" value="WH-like_DNA-bd_sf"/>
</dbReference>
<sequence>MNISLPQLKAFAAVARHKSFTRAAVELGLTQSAVSRSVRELEEEIDQRLFDRTTRQVELTDAGQHLSQRICHLIEEVEQTLRDSQSASRPCQGLVQIASDPVLSSMSLPTWLAGCRQAWPAIAIHLKDRSQESVLQSVRSGEVDFGIATDPRAGDDLYCEPLCVDPYHAVLPAKHPLAQHDTVGWDDLCDASVLTLDQQCGVQPVVEKALSSYHVRAGSLQLLGHFAAVFGMVALGLGIGVVPSRAQAGGMHPAAVMRPLRPQVTSTVMLVRRKSRSLKPNAAAIWDALRGQEYQEPPVRKREPTTV</sequence>
<dbReference type="PANTHER" id="PTHR30419:SF14">
    <property type="entry name" value="LYSR FAMILY TRANSCRIPTIONAL REGULATOR"/>
    <property type="match status" value="1"/>
</dbReference>
<keyword evidence="5" id="KW-0812">Transmembrane</keyword>
<dbReference type="STRING" id="1796606.A2G96_25080"/>
<feature type="domain" description="HTH lysR-type" evidence="6">
    <location>
        <begin position="3"/>
        <end position="60"/>
    </location>
</feature>
<dbReference type="Pfam" id="PF03466">
    <property type="entry name" value="LysR_substrate"/>
    <property type="match status" value="1"/>
</dbReference>
<dbReference type="FunFam" id="1.10.10.10:FF:000001">
    <property type="entry name" value="LysR family transcriptional regulator"/>
    <property type="match status" value="1"/>
</dbReference>
<dbReference type="KEGG" id="cnan:A2G96_25080"/>
<reference evidence="7 8" key="1">
    <citation type="submission" date="2016-03" db="EMBL/GenBank/DDBJ databases">
        <title>Complete genome sequence of a novel chlorpyrifos degrading bacterium, Cupriavidus nantongensis sp. X1.</title>
        <authorList>
            <person name="Fang L."/>
        </authorList>
    </citation>
    <scope>NUCLEOTIDE SEQUENCE [LARGE SCALE GENOMIC DNA]</scope>
    <source>
        <strain evidence="7 8">X1</strain>
    </source>
</reference>
<dbReference type="Proteomes" id="UP000075238">
    <property type="component" value="Chromosome 2"/>
</dbReference>
<evidence type="ECO:0000313" key="8">
    <source>
        <dbReference type="Proteomes" id="UP000075238"/>
    </source>
</evidence>
<keyword evidence="8" id="KW-1185">Reference proteome</keyword>
<evidence type="ECO:0000256" key="5">
    <source>
        <dbReference type="SAM" id="Phobius"/>
    </source>
</evidence>
<dbReference type="InterPro" id="IPR005119">
    <property type="entry name" value="LysR_subst-bd"/>
</dbReference>
<organism evidence="7 8">
    <name type="scientific">Cupriavidus nantongensis</name>
    <dbReference type="NCBI Taxonomy" id="1796606"/>
    <lineage>
        <taxon>Bacteria</taxon>
        <taxon>Pseudomonadati</taxon>
        <taxon>Pseudomonadota</taxon>
        <taxon>Betaproteobacteria</taxon>
        <taxon>Burkholderiales</taxon>
        <taxon>Burkholderiaceae</taxon>
        <taxon>Cupriavidus</taxon>
    </lineage>
</organism>
<keyword evidence="2" id="KW-0805">Transcription regulation</keyword>
<evidence type="ECO:0000256" key="1">
    <source>
        <dbReference type="ARBA" id="ARBA00009437"/>
    </source>
</evidence>
<dbReference type="InterPro" id="IPR050950">
    <property type="entry name" value="HTH-type_LysR_regulators"/>
</dbReference>